<dbReference type="InterPro" id="IPR029058">
    <property type="entry name" value="AB_hydrolase_fold"/>
</dbReference>
<feature type="domain" description="AB hydrolase-1" evidence="1">
    <location>
        <begin position="17"/>
        <end position="241"/>
    </location>
</feature>
<proteinExistence type="predicted"/>
<dbReference type="SUPFAM" id="SSF53474">
    <property type="entry name" value="alpha/beta-Hydrolases"/>
    <property type="match status" value="1"/>
</dbReference>
<dbReference type="Proteomes" id="UP001597478">
    <property type="component" value="Unassembled WGS sequence"/>
</dbReference>
<organism evidence="2 3">
    <name type="scientific">Prauserella oleivorans</name>
    <dbReference type="NCBI Taxonomy" id="1478153"/>
    <lineage>
        <taxon>Bacteria</taxon>
        <taxon>Bacillati</taxon>
        <taxon>Actinomycetota</taxon>
        <taxon>Actinomycetes</taxon>
        <taxon>Pseudonocardiales</taxon>
        <taxon>Pseudonocardiaceae</taxon>
        <taxon>Prauserella</taxon>
    </lineage>
</organism>
<evidence type="ECO:0000313" key="2">
    <source>
        <dbReference type="EMBL" id="MFD2799569.1"/>
    </source>
</evidence>
<dbReference type="PANTHER" id="PTHR43194">
    <property type="entry name" value="HYDROLASE ALPHA/BETA FOLD FAMILY"/>
    <property type="match status" value="1"/>
</dbReference>
<comment type="caution">
    <text evidence="2">The sequence shown here is derived from an EMBL/GenBank/DDBJ whole genome shotgun (WGS) entry which is preliminary data.</text>
</comment>
<keyword evidence="3" id="KW-1185">Reference proteome</keyword>
<dbReference type="Pfam" id="PF12697">
    <property type="entry name" value="Abhydrolase_6"/>
    <property type="match status" value="1"/>
</dbReference>
<sequence length="255" mass="27995">MQHGEGAVDFGGEGTPIVLLHGLMGRATTWWRVARWLTAYGHVVGLDARGHGRARREGPWHTEAFAADVAEFLDRLDEGPAIVIGHSMGGLHALVLAASRPELVRAVVVEDIAPDQRGRTVEPWRGHFESWPVPFASLAHVREFFGSTGDYFVECFEERVDGYHLIAELADLYEIAAEWGRRDYWSYVDKVKCPLLVVEAGDTAMPPGQQAELARRVPGGGKHIVVDGAGHVVHDDAPDTYRGAVEAFLSEVLGR</sequence>
<accession>A0ABW5W6I3</accession>
<gene>
    <name evidence="2" type="ORF">ACFS2C_09200</name>
</gene>
<reference evidence="3" key="1">
    <citation type="journal article" date="2019" name="Int. J. Syst. Evol. Microbiol.">
        <title>The Global Catalogue of Microorganisms (GCM) 10K type strain sequencing project: providing services to taxonomists for standard genome sequencing and annotation.</title>
        <authorList>
            <consortium name="The Broad Institute Genomics Platform"/>
            <consortium name="The Broad Institute Genome Sequencing Center for Infectious Disease"/>
            <person name="Wu L."/>
            <person name="Ma J."/>
        </authorList>
    </citation>
    <scope>NUCLEOTIDE SEQUENCE [LARGE SCALE GENOMIC DNA]</scope>
    <source>
        <strain evidence="3">IBRC-M 10906</strain>
    </source>
</reference>
<protein>
    <submittedName>
        <fullName evidence="2">Alpha/beta fold hydrolase</fullName>
    </submittedName>
</protein>
<dbReference type="RefSeq" id="WP_377392395.1">
    <property type="nucleotide sequence ID" value="NZ_JBHSAN010000029.1"/>
</dbReference>
<evidence type="ECO:0000259" key="1">
    <source>
        <dbReference type="Pfam" id="PF12697"/>
    </source>
</evidence>
<dbReference type="EMBL" id="JBHUOF010000010">
    <property type="protein sequence ID" value="MFD2799569.1"/>
    <property type="molecule type" value="Genomic_DNA"/>
</dbReference>
<evidence type="ECO:0000313" key="3">
    <source>
        <dbReference type="Proteomes" id="UP001597478"/>
    </source>
</evidence>
<dbReference type="Gene3D" id="3.40.50.1820">
    <property type="entry name" value="alpha/beta hydrolase"/>
    <property type="match status" value="1"/>
</dbReference>
<name>A0ABW5W6I3_9PSEU</name>
<keyword evidence="2" id="KW-0378">Hydrolase</keyword>
<dbReference type="InterPro" id="IPR000073">
    <property type="entry name" value="AB_hydrolase_1"/>
</dbReference>
<dbReference type="PANTHER" id="PTHR43194:SF2">
    <property type="entry name" value="PEROXISOMAL MEMBRANE PROTEIN LPX1"/>
    <property type="match status" value="1"/>
</dbReference>
<dbReference type="GO" id="GO:0016787">
    <property type="term" value="F:hydrolase activity"/>
    <property type="evidence" value="ECO:0007669"/>
    <property type="project" value="UniProtKB-KW"/>
</dbReference>
<dbReference type="InterPro" id="IPR050228">
    <property type="entry name" value="Carboxylesterase_BioH"/>
</dbReference>